<evidence type="ECO:0000313" key="1">
    <source>
        <dbReference type="EMBL" id="MBU3159501.1"/>
    </source>
</evidence>
<protein>
    <submittedName>
        <fullName evidence="1">Uncharacterized protein</fullName>
    </submittedName>
</protein>
<proteinExistence type="predicted"/>
<organism evidence="1 2">
    <name type="scientific">Clostridium frigoris</name>
    <dbReference type="NCBI Taxonomy" id="205327"/>
    <lineage>
        <taxon>Bacteria</taxon>
        <taxon>Bacillati</taxon>
        <taxon>Bacillota</taxon>
        <taxon>Clostridia</taxon>
        <taxon>Eubacteriales</taxon>
        <taxon>Clostridiaceae</taxon>
        <taxon>Clostridium</taxon>
    </lineage>
</organism>
<dbReference type="EMBL" id="JAHLDV010000010">
    <property type="protein sequence ID" value="MBU3159501.1"/>
    <property type="molecule type" value="Genomic_DNA"/>
</dbReference>
<dbReference type="Proteomes" id="UP000776252">
    <property type="component" value="Unassembled WGS sequence"/>
</dbReference>
<reference evidence="1 2" key="1">
    <citation type="submission" date="2021-06" db="EMBL/GenBank/DDBJ databases">
        <title>Clostridia strains as spoilage organisms.</title>
        <authorList>
            <person name="Wambui J."/>
            <person name="Stephan R."/>
            <person name="Stevens M.J.A."/>
        </authorList>
    </citation>
    <scope>NUCLEOTIDE SEQUENCE [LARGE SCALE GENOMIC DNA]</scope>
    <source>
        <strain evidence="1 2">DSM 14204</strain>
    </source>
</reference>
<comment type="caution">
    <text evidence="1">The sequence shown here is derived from an EMBL/GenBank/DDBJ whole genome shotgun (WGS) entry which is preliminary data.</text>
</comment>
<name>A0ABS6BRG2_9CLOT</name>
<evidence type="ECO:0000313" key="2">
    <source>
        <dbReference type="Proteomes" id="UP000776252"/>
    </source>
</evidence>
<dbReference type="RefSeq" id="WP_216147104.1">
    <property type="nucleotide sequence ID" value="NZ_JAHLDV010000010.1"/>
</dbReference>
<gene>
    <name evidence="1" type="ORF">KPL37_06995</name>
</gene>
<keyword evidence="2" id="KW-1185">Reference proteome</keyword>
<accession>A0ABS6BRG2</accession>
<sequence>MNCLNKIIYNQENIIQDFLREFGTRNVLKNNSITYSIGQTDFLAAKDLYYKLKGNPTYAYEYEKMKTHDRRFTEKSLQNRVFIAYSRGIPYTVMLLDEFFDAIEQYTVNTINSMLNEHYVYTLEEFAAMLCITPKYITNNFMQYLDYIKLSNFVRYVIEEEIENGKERVHNLQKDPLYWRKHIFISRASILNFLVKYFKYTEIRINTSIAFKQPELSIILLRYRTKQRLKKEIVNIVKIIEKDVNRNLKPITQEEALSIIDGSLKIDSGNTIKKSLKNHREEKSDVTNSEYKYVTIEDTQLYNFLGMQSYTRYQLQISGLANKMFIRYCLSSNTKQEGRSYIRFNMNKEAYINVTKNRTIEDFLINTFIV</sequence>